<evidence type="ECO:0000256" key="2">
    <source>
        <dbReference type="ARBA" id="ARBA00013807"/>
    </source>
</evidence>
<feature type="region of interest" description="Disordered" evidence="4">
    <location>
        <begin position="159"/>
        <end position="192"/>
    </location>
</feature>
<dbReference type="GO" id="GO:0000149">
    <property type="term" value="F:SNARE binding"/>
    <property type="evidence" value="ECO:0007669"/>
    <property type="project" value="TreeGrafter"/>
</dbReference>
<dbReference type="STRING" id="742152.A0A2H3IU19"/>
<dbReference type="GO" id="GO:0032991">
    <property type="term" value="C:protein-containing complex"/>
    <property type="evidence" value="ECO:0007669"/>
    <property type="project" value="UniProtKB-ARBA"/>
</dbReference>
<keyword evidence="3" id="KW-0175">Coiled coil</keyword>
<organism evidence="5 6">
    <name type="scientific">Wolfiporia cocos (strain MD-104)</name>
    <name type="common">Brown rot fungus</name>
    <dbReference type="NCBI Taxonomy" id="742152"/>
    <lineage>
        <taxon>Eukaryota</taxon>
        <taxon>Fungi</taxon>
        <taxon>Dikarya</taxon>
        <taxon>Basidiomycota</taxon>
        <taxon>Agaricomycotina</taxon>
        <taxon>Agaricomycetes</taxon>
        <taxon>Polyporales</taxon>
        <taxon>Phaeolaceae</taxon>
        <taxon>Wolfiporia</taxon>
    </lineage>
</organism>
<feature type="compositionally biased region" description="Low complexity" evidence="4">
    <location>
        <begin position="987"/>
        <end position="998"/>
    </location>
</feature>
<dbReference type="GO" id="GO:0035493">
    <property type="term" value="P:SNARE complex assembly"/>
    <property type="evidence" value="ECO:0007669"/>
    <property type="project" value="TreeGrafter"/>
</dbReference>
<feature type="region of interest" description="Disordered" evidence="4">
    <location>
        <begin position="915"/>
        <end position="969"/>
    </location>
</feature>
<feature type="compositionally biased region" description="Basic and acidic residues" evidence="4">
    <location>
        <begin position="1030"/>
        <end position="1053"/>
    </location>
</feature>
<dbReference type="EMBL" id="KB467831">
    <property type="protein sequence ID" value="PCH33211.1"/>
    <property type="molecule type" value="Genomic_DNA"/>
</dbReference>
<feature type="compositionally biased region" description="Polar residues" evidence="4">
    <location>
        <begin position="954"/>
        <end position="964"/>
    </location>
</feature>
<dbReference type="GO" id="GO:0005768">
    <property type="term" value="C:endosome"/>
    <property type="evidence" value="ECO:0007669"/>
    <property type="project" value="TreeGrafter"/>
</dbReference>
<evidence type="ECO:0000256" key="4">
    <source>
        <dbReference type="SAM" id="MobiDB-lite"/>
    </source>
</evidence>
<feature type="region of interest" description="Disordered" evidence="4">
    <location>
        <begin position="105"/>
        <end position="138"/>
    </location>
</feature>
<feature type="region of interest" description="Disordered" evidence="4">
    <location>
        <begin position="514"/>
        <end position="547"/>
    </location>
</feature>
<dbReference type="PANTHER" id="PTHR15157">
    <property type="entry name" value="UV RADIATION RESISTANCE-ASSOCIATED GENE PROTEIN"/>
    <property type="match status" value="1"/>
</dbReference>
<protein>
    <recommendedName>
        <fullName evidence="2">Autophagy-related protein 14</fullName>
    </recommendedName>
</protein>
<feature type="compositionally biased region" description="Low complexity" evidence="4">
    <location>
        <begin position="159"/>
        <end position="169"/>
    </location>
</feature>
<dbReference type="Pfam" id="PF10186">
    <property type="entry name" value="ATG14"/>
    <property type="match status" value="1"/>
</dbReference>
<sequence length="1099" mass="119234">MRGAMETTSTSQDAQEALPLLQNPRRVRHIASIQVRNLTPFPVRDAFASALKQPAEQSQFTPHGNLSDDLDVTIGRKRGRKLSSTSSITLGGLRLDGEGMQREFERPGELGTTRRRTSSRASVSSIPGFTSPAGPNMTRRLSNAGGPPVVRPSFRQRTISTASSSTSHTGWGLVDARDPTVSGSSPVPDLLRDSSQRGLEKVLQSRLVETFVTLTIQSQSSTSDGLSSNGEQKVEVGMNGVLASGASASNALSSPLGRERASSVVQKTLPKTGVRRSTVTAYVPRDSSHKLTTASNSSSLAQRDVSSNLHAKSGSTSNPTVNGKIPKSPSSPPAHVSRQLSPIFPSTVLPTFSTSLVFDEHERASTSGSHISRGTPNTIAHIPDYISPIHWPSTNPSFQLDRDEFARSADLTSSRVRMEVWGHVKRGLGWAASRAEELRRRDKGKGKERDRCEDGEALEWRVLEGWDVDLGELIPLPEDLACHPSHLPSNTLLITLSPPGGTFYLPLPSRELHTSVTPSEDPGYSSDPELDVRRVRGSNNRPPVDQISRWRSYGSEEEEQARLLVKQLESGAHRRKGNRRTASWQDLLRLVNLQTCIYDTQQSLSEVVREIDKLVTQPGTNTLRREASEREAWIGQLRDETNTLTNQSANLKSQIEAKRVELRRRREILTLAREGDEHGSKSQAQLVVEIADERDCLKLLRGRIAPMRSALLTHLSFILPIEMRSPPDLLFTILSVPLPIPLNPTDPAPPLSVAAHKDVTEETVATALGYAAQVVQLLAAYLGKILVYPITYVGSRSLIKDGISAMVGPRMFPLYSKGVDTYRFEYGVFLLNKDIELLMSDRNLRAMDIRHTLPNLKNLLLTLTDSENVFMPASRSHRFSIDSSASIASLMTSDPSASSLPTALPAALLEEDSTSIHSDGLPTNSSDEPPAISVTTPTPPASAEPEVEPDSPPRSGSTTPTASARKSRGFLDLTPLTGFLSMRVRYPSSSGSRLAGRSAPEDDGGVTPTEATGASLAGEQDSANAEDEDDRRTIRGRGDAIEEEARGEVEGKVGCHANGHAHPNVEPAGNDSHEKLSTVQESATHSEHENAAVLVNGVS</sequence>
<feature type="compositionally biased region" description="Polar residues" evidence="4">
    <location>
        <begin position="290"/>
        <end position="321"/>
    </location>
</feature>
<evidence type="ECO:0000256" key="3">
    <source>
        <dbReference type="ARBA" id="ARBA00023054"/>
    </source>
</evidence>
<dbReference type="GO" id="GO:0000323">
    <property type="term" value="C:lytic vacuole"/>
    <property type="evidence" value="ECO:0007669"/>
    <property type="project" value="TreeGrafter"/>
</dbReference>
<evidence type="ECO:0000256" key="1">
    <source>
        <dbReference type="ARBA" id="ARBA00009574"/>
    </source>
</evidence>
<feature type="compositionally biased region" description="Polar residues" evidence="4">
    <location>
        <begin position="915"/>
        <end position="927"/>
    </location>
</feature>
<dbReference type="AlphaFoldDB" id="A0A2H3IU19"/>
<comment type="similarity">
    <text evidence="1">Belongs to the ATG14 family.</text>
</comment>
<feature type="region of interest" description="Disordered" evidence="4">
    <location>
        <begin position="251"/>
        <end position="338"/>
    </location>
</feature>
<dbReference type="PANTHER" id="PTHR15157:SF5">
    <property type="entry name" value="UV RADIATION RESISTANCE-ASSOCIATED GENE PROTEIN"/>
    <property type="match status" value="1"/>
</dbReference>
<name>A0A2H3IU19_WOLCO</name>
<dbReference type="OMA" id="IYPVTCV"/>
<reference evidence="5 6" key="1">
    <citation type="journal article" date="2012" name="Science">
        <title>The Paleozoic origin of enzymatic lignin decomposition reconstructed from 31 fungal genomes.</title>
        <authorList>
            <person name="Floudas D."/>
            <person name="Binder M."/>
            <person name="Riley R."/>
            <person name="Barry K."/>
            <person name="Blanchette R.A."/>
            <person name="Henrissat B."/>
            <person name="Martinez A.T."/>
            <person name="Otillar R."/>
            <person name="Spatafora J.W."/>
            <person name="Yadav J.S."/>
            <person name="Aerts A."/>
            <person name="Benoit I."/>
            <person name="Boyd A."/>
            <person name="Carlson A."/>
            <person name="Copeland A."/>
            <person name="Coutinho P.M."/>
            <person name="de Vries R.P."/>
            <person name="Ferreira P."/>
            <person name="Findley K."/>
            <person name="Foster B."/>
            <person name="Gaskell J."/>
            <person name="Glotzer D."/>
            <person name="Gorecki P."/>
            <person name="Heitman J."/>
            <person name="Hesse C."/>
            <person name="Hori C."/>
            <person name="Igarashi K."/>
            <person name="Jurgens J.A."/>
            <person name="Kallen N."/>
            <person name="Kersten P."/>
            <person name="Kohler A."/>
            <person name="Kuees U."/>
            <person name="Kumar T.K.A."/>
            <person name="Kuo A."/>
            <person name="LaButti K."/>
            <person name="Larrondo L.F."/>
            <person name="Lindquist E."/>
            <person name="Ling A."/>
            <person name="Lombard V."/>
            <person name="Lucas S."/>
            <person name="Lundell T."/>
            <person name="Martin R."/>
            <person name="McLaughlin D.J."/>
            <person name="Morgenstern I."/>
            <person name="Morin E."/>
            <person name="Murat C."/>
            <person name="Nagy L.G."/>
            <person name="Nolan M."/>
            <person name="Ohm R.A."/>
            <person name="Patyshakuliyeva A."/>
            <person name="Rokas A."/>
            <person name="Ruiz-Duenas F.J."/>
            <person name="Sabat G."/>
            <person name="Salamov A."/>
            <person name="Samejima M."/>
            <person name="Schmutz J."/>
            <person name="Slot J.C."/>
            <person name="St John F."/>
            <person name="Stenlid J."/>
            <person name="Sun H."/>
            <person name="Sun S."/>
            <person name="Syed K."/>
            <person name="Tsang A."/>
            <person name="Wiebenga A."/>
            <person name="Young D."/>
            <person name="Pisabarro A."/>
            <person name="Eastwood D.C."/>
            <person name="Martin F."/>
            <person name="Cullen D."/>
            <person name="Grigoriev I.V."/>
            <person name="Hibbett D.S."/>
        </authorList>
    </citation>
    <scope>NUCLEOTIDE SEQUENCE [LARGE SCALE GENOMIC DNA]</scope>
    <source>
        <strain evidence="5 6">MD-104</strain>
    </source>
</reference>
<dbReference type="InterPro" id="IPR018791">
    <property type="entry name" value="UV_resistance/autophagy_Atg14"/>
</dbReference>
<keyword evidence="6" id="KW-1185">Reference proteome</keyword>
<feature type="region of interest" description="Disordered" evidence="4">
    <location>
        <begin position="987"/>
        <end position="1099"/>
    </location>
</feature>
<evidence type="ECO:0000313" key="6">
    <source>
        <dbReference type="Proteomes" id="UP000218811"/>
    </source>
</evidence>
<dbReference type="OrthoDB" id="72772at2759"/>
<dbReference type="Proteomes" id="UP000218811">
    <property type="component" value="Unassembled WGS sequence"/>
</dbReference>
<accession>A0A2H3IU19</accession>
<evidence type="ECO:0000313" key="5">
    <source>
        <dbReference type="EMBL" id="PCH33211.1"/>
    </source>
</evidence>
<gene>
    <name evidence="5" type="ORF">WOLCODRAFT_135001</name>
</gene>
<proteinExistence type="inferred from homology"/>